<evidence type="ECO:0000259" key="6">
    <source>
        <dbReference type="PROSITE" id="PS50089"/>
    </source>
</evidence>
<reference evidence="10" key="1">
    <citation type="submission" date="2025-08" db="UniProtKB">
        <authorList>
            <consortium name="Ensembl"/>
        </authorList>
    </citation>
    <scope>IDENTIFICATION</scope>
</reference>
<keyword evidence="3" id="KW-0862">Zinc</keyword>
<dbReference type="STRING" id="109280.ENSHCOP00000014567"/>
<dbReference type="InterPro" id="IPR027370">
    <property type="entry name" value="Znf-RING_euk"/>
</dbReference>
<dbReference type="SMART" id="SM00336">
    <property type="entry name" value="BBOX"/>
    <property type="match status" value="1"/>
</dbReference>
<dbReference type="Pfam" id="PF13445">
    <property type="entry name" value="zf-RING_UBOX"/>
    <property type="match status" value="1"/>
</dbReference>
<proteinExistence type="predicted"/>
<dbReference type="PROSITE" id="PS50188">
    <property type="entry name" value="B302_SPRY"/>
    <property type="match status" value="1"/>
</dbReference>
<dbReference type="Gene3D" id="3.30.40.10">
    <property type="entry name" value="Zinc/RING finger domain, C3HC4 (zinc finger)"/>
    <property type="match status" value="1"/>
</dbReference>
<dbReference type="SUPFAM" id="SSF57850">
    <property type="entry name" value="RING/U-box"/>
    <property type="match status" value="1"/>
</dbReference>
<dbReference type="GO" id="GO:0008270">
    <property type="term" value="F:zinc ion binding"/>
    <property type="evidence" value="ECO:0007669"/>
    <property type="project" value="UniProtKB-KW"/>
</dbReference>
<feature type="domain" description="B box-type" evidence="7">
    <location>
        <begin position="85"/>
        <end position="126"/>
    </location>
</feature>
<dbReference type="SMART" id="SM00184">
    <property type="entry name" value="RING"/>
    <property type="match status" value="1"/>
</dbReference>
<dbReference type="PROSITE" id="PS51698">
    <property type="entry name" value="U_BOX"/>
    <property type="match status" value="1"/>
</dbReference>
<dbReference type="Pfam" id="PF00643">
    <property type="entry name" value="zf-B_box"/>
    <property type="match status" value="1"/>
</dbReference>
<dbReference type="InterPro" id="IPR003613">
    <property type="entry name" value="Ubox_domain"/>
</dbReference>
<dbReference type="GO" id="GO:0016567">
    <property type="term" value="P:protein ubiquitination"/>
    <property type="evidence" value="ECO:0007669"/>
    <property type="project" value="InterPro"/>
</dbReference>
<dbReference type="Pfam" id="PF13765">
    <property type="entry name" value="PRY"/>
    <property type="match status" value="1"/>
</dbReference>
<feature type="domain" description="RING-type" evidence="6">
    <location>
        <begin position="18"/>
        <end position="58"/>
    </location>
</feature>
<dbReference type="AlphaFoldDB" id="A0A3Q2YM97"/>
<dbReference type="InterPro" id="IPR006574">
    <property type="entry name" value="PRY"/>
</dbReference>
<dbReference type="Gene3D" id="3.30.160.60">
    <property type="entry name" value="Classic Zinc Finger"/>
    <property type="match status" value="1"/>
</dbReference>
<dbReference type="GO" id="GO:0004842">
    <property type="term" value="F:ubiquitin-protein transferase activity"/>
    <property type="evidence" value="ECO:0007669"/>
    <property type="project" value="InterPro"/>
</dbReference>
<keyword evidence="1" id="KW-0479">Metal-binding</keyword>
<dbReference type="PROSITE" id="PS50119">
    <property type="entry name" value="ZF_BBOX"/>
    <property type="match status" value="1"/>
</dbReference>
<evidence type="ECO:0000256" key="5">
    <source>
        <dbReference type="SAM" id="Coils"/>
    </source>
</evidence>
<feature type="coiled-coil region" evidence="5">
    <location>
        <begin position="131"/>
        <end position="161"/>
    </location>
</feature>
<dbReference type="InterPro" id="IPR017907">
    <property type="entry name" value="Znf_RING_CS"/>
</dbReference>
<feature type="domain" description="U-box" evidence="9">
    <location>
        <begin position="11"/>
        <end position="86"/>
    </location>
</feature>
<dbReference type="SMART" id="SM00589">
    <property type="entry name" value="PRY"/>
    <property type="match status" value="1"/>
</dbReference>
<keyword evidence="11" id="KW-1185">Reference proteome</keyword>
<dbReference type="PROSITE" id="PS00518">
    <property type="entry name" value="ZF_RING_1"/>
    <property type="match status" value="1"/>
</dbReference>
<evidence type="ECO:0000256" key="2">
    <source>
        <dbReference type="ARBA" id="ARBA00022771"/>
    </source>
</evidence>
<protein>
    <recommendedName>
        <fullName evidence="12">Tripartite motif containing 35-13</fullName>
    </recommendedName>
</protein>
<evidence type="ECO:0000259" key="8">
    <source>
        <dbReference type="PROSITE" id="PS50188"/>
    </source>
</evidence>
<name>A0A3Q2YM97_HIPCM</name>
<dbReference type="InterPro" id="IPR001841">
    <property type="entry name" value="Znf_RING"/>
</dbReference>
<dbReference type="Proteomes" id="UP000264820">
    <property type="component" value="Unplaced"/>
</dbReference>
<evidence type="ECO:0000256" key="1">
    <source>
        <dbReference type="ARBA" id="ARBA00022723"/>
    </source>
</evidence>
<dbReference type="OMA" id="VETWWRD"/>
<evidence type="ECO:0000313" key="11">
    <source>
        <dbReference type="Proteomes" id="UP000264820"/>
    </source>
</evidence>
<keyword evidence="2 4" id="KW-0863">Zinc-finger</keyword>
<dbReference type="PANTHER" id="PTHR24103">
    <property type="entry name" value="E3 UBIQUITIN-PROTEIN LIGASE TRIM"/>
    <property type="match status" value="1"/>
</dbReference>
<dbReference type="InterPro" id="IPR050143">
    <property type="entry name" value="TRIM/RBCC"/>
</dbReference>
<accession>A0A3Q2YM97</accession>
<dbReference type="GeneTree" id="ENSGT00970000193390"/>
<dbReference type="InterPro" id="IPR000315">
    <property type="entry name" value="Znf_B-box"/>
</dbReference>
<reference evidence="10" key="2">
    <citation type="submission" date="2025-09" db="UniProtKB">
        <authorList>
            <consortium name="Ensembl"/>
        </authorList>
    </citation>
    <scope>IDENTIFICATION</scope>
</reference>
<dbReference type="SUPFAM" id="SSF57845">
    <property type="entry name" value="B-box zinc-binding domain"/>
    <property type="match status" value="1"/>
</dbReference>
<evidence type="ECO:0000259" key="7">
    <source>
        <dbReference type="PROSITE" id="PS50119"/>
    </source>
</evidence>
<evidence type="ECO:0008006" key="12">
    <source>
        <dbReference type="Google" id="ProtNLM"/>
    </source>
</evidence>
<dbReference type="InterPro" id="IPR001870">
    <property type="entry name" value="B30.2/SPRY"/>
</dbReference>
<feature type="domain" description="B30.2/SPRY" evidence="8">
    <location>
        <begin position="273"/>
        <end position="461"/>
    </location>
</feature>
<dbReference type="SMART" id="SM00504">
    <property type="entry name" value="Ubox"/>
    <property type="match status" value="1"/>
</dbReference>
<evidence type="ECO:0000259" key="9">
    <source>
        <dbReference type="PROSITE" id="PS51698"/>
    </source>
</evidence>
<dbReference type="InterPro" id="IPR043136">
    <property type="entry name" value="B30.2/SPRY_sf"/>
</dbReference>
<dbReference type="InterPro" id="IPR013320">
    <property type="entry name" value="ConA-like_dom_sf"/>
</dbReference>
<dbReference type="PROSITE" id="PS50089">
    <property type="entry name" value="ZF_RING_2"/>
    <property type="match status" value="1"/>
</dbReference>
<organism evidence="10 11">
    <name type="scientific">Hippocampus comes</name>
    <name type="common">Tiger tail seahorse</name>
    <dbReference type="NCBI Taxonomy" id="109280"/>
    <lineage>
        <taxon>Eukaryota</taxon>
        <taxon>Metazoa</taxon>
        <taxon>Chordata</taxon>
        <taxon>Craniata</taxon>
        <taxon>Vertebrata</taxon>
        <taxon>Euteleostomi</taxon>
        <taxon>Actinopterygii</taxon>
        <taxon>Neopterygii</taxon>
        <taxon>Teleostei</taxon>
        <taxon>Neoteleostei</taxon>
        <taxon>Acanthomorphata</taxon>
        <taxon>Syngnathiaria</taxon>
        <taxon>Syngnathiformes</taxon>
        <taxon>Syngnathoidei</taxon>
        <taxon>Syngnathidae</taxon>
        <taxon>Hippocampus</taxon>
    </lineage>
</organism>
<evidence type="ECO:0000313" key="10">
    <source>
        <dbReference type="Ensembl" id="ENSHCOP00000014567.1"/>
    </source>
</evidence>
<dbReference type="Gene3D" id="2.60.120.920">
    <property type="match status" value="1"/>
</dbReference>
<evidence type="ECO:0000256" key="4">
    <source>
        <dbReference type="PROSITE-ProRule" id="PRU00024"/>
    </source>
</evidence>
<sequence length="466" mass="53044">CDFISVKKSLIVADYLVCPTCLEIFTDPVVLPCSHSFCRACVQQWWERKGHQSCPVCRTEFSLTDVPLNLALRNVCEAFSKASVEAEDVCSLHKEILKLFCLDHQELVCLVCRDAEKHAGHTFRPLDEVVKSNKEKLREGLQGAKERLEDLNEIRDDCNEQAAYIKIQTQRVESKIKKDFEELHRFLWVEEEARLSAVRDEEQKKSWRMKEKIEALDTDMAALSEAIRSAEEQLTSDPLSLMKNFQTAMTKIQNLPNKPELLPGALLDEAKHVGNLKFNAWERMKDMVSYSPVILDPNTADAELSLSEDLTSLSFGKRHLRPKNPERFDWYKVRGSALASGTHTWDVEVGESTYWRLGVAWGDPCLPNFMAAYGIGLFGGEYKGFADVSGAYIPSVKPQRIRVQVDTHERSISFSESLTNTQLGKTNPSAWSHLSDNMNLFPFFWTRSQIPLRIIPLAPRVTTQSQ</sequence>
<dbReference type="SUPFAM" id="SSF49899">
    <property type="entry name" value="Concanavalin A-like lectins/glucanases"/>
    <property type="match status" value="1"/>
</dbReference>
<evidence type="ECO:0000256" key="3">
    <source>
        <dbReference type="ARBA" id="ARBA00022833"/>
    </source>
</evidence>
<dbReference type="Ensembl" id="ENSHCOT00000022234.1">
    <property type="protein sequence ID" value="ENSHCOP00000014567.1"/>
    <property type="gene ID" value="ENSHCOG00000017984.1"/>
</dbReference>
<keyword evidence="5" id="KW-0175">Coiled coil</keyword>
<dbReference type="InterPro" id="IPR013083">
    <property type="entry name" value="Znf_RING/FYVE/PHD"/>
</dbReference>